<name>A0A5C6RJU2_9BACT</name>
<dbReference type="RefSeq" id="WP_147168464.1">
    <property type="nucleotide sequence ID" value="NZ_VOOR01000035.1"/>
</dbReference>
<accession>A0A5C6RJU2</accession>
<feature type="repeat" description="TPR" evidence="1">
    <location>
        <begin position="273"/>
        <end position="306"/>
    </location>
</feature>
<feature type="coiled-coil region" evidence="2">
    <location>
        <begin position="394"/>
        <end position="426"/>
    </location>
</feature>
<feature type="domain" description="Histidine kinase/HSP90-like ATPase" evidence="3">
    <location>
        <begin position="525"/>
        <end position="635"/>
    </location>
</feature>
<evidence type="ECO:0000313" key="6">
    <source>
        <dbReference type="Proteomes" id="UP000321580"/>
    </source>
</evidence>
<feature type="domain" description="Signal transduction histidine kinase internal region" evidence="4">
    <location>
        <begin position="424"/>
        <end position="504"/>
    </location>
</feature>
<dbReference type="SUPFAM" id="SSF48452">
    <property type="entry name" value="TPR-like"/>
    <property type="match status" value="1"/>
</dbReference>
<dbReference type="InterPro" id="IPR010559">
    <property type="entry name" value="Sig_transdc_His_kin_internal"/>
</dbReference>
<keyword evidence="1" id="KW-0802">TPR repeat</keyword>
<dbReference type="Gene3D" id="1.25.40.10">
    <property type="entry name" value="Tetratricopeptide repeat domain"/>
    <property type="match status" value="3"/>
</dbReference>
<dbReference type="AlphaFoldDB" id="A0A5C6RJU2"/>
<dbReference type="Pfam" id="PF06580">
    <property type="entry name" value="His_kinase"/>
    <property type="match status" value="1"/>
</dbReference>
<dbReference type="InterPro" id="IPR011990">
    <property type="entry name" value="TPR-like_helical_dom_sf"/>
</dbReference>
<gene>
    <name evidence="5" type="ORF">FRY97_15460</name>
</gene>
<protein>
    <recommendedName>
        <fullName evidence="7">Tetratricopeptide repeat protein</fullName>
    </recommendedName>
</protein>
<dbReference type="Pfam" id="PF13181">
    <property type="entry name" value="TPR_8"/>
    <property type="match status" value="1"/>
</dbReference>
<dbReference type="PROSITE" id="PS50005">
    <property type="entry name" value="TPR"/>
    <property type="match status" value="2"/>
</dbReference>
<dbReference type="Pfam" id="PF02518">
    <property type="entry name" value="HATPase_c"/>
    <property type="match status" value="1"/>
</dbReference>
<dbReference type="InterPro" id="IPR019734">
    <property type="entry name" value="TPR_rpt"/>
</dbReference>
<dbReference type="InterPro" id="IPR050640">
    <property type="entry name" value="Bact_2-comp_sensor_kinase"/>
</dbReference>
<dbReference type="Gene3D" id="3.30.565.10">
    <property type="entry name" value="Histidine kinase-like ATPase, C-terminal domain"/>
    <property type="match status" value="1"/>
</dbReference>
<dbReference type="InterPro" id="IPR003594">
    <property type="entry name" value="HATPase_dom"/>
</dbReference>
<evidence type="ECO:0000259" key="4">
    <source>
        <dbReference type="Pfam" id="PF06580"/>
    </source>
</evidence>
<dbReference type="SUPFAM" id="SSF81901">
    <property type="entry name" value="HCP-like"/>
    <property type="match status" value="1"/>
</dbReference>
<keyword evidence="2" id="KW-0175">Coiled coil</keyword>
<comment type="caution">
    <text evidence="5">The sequence shown here is derived from an EMBL/GenBank/DDBJ whole genome shotgun (WGS) entry which is preliminary data.</text>
</comment>
<reference evidence="5 6" key="1">
    <citation type="submission" date="2019-08" db="EMBL/GenBank/DDBJ databases">
        <title>Genome of Phaeodactylibacter luteus.</title>
        <authorList>
            <person name="Bowman J.P."/>
        </authorList>
    </citation>
    <scope>NUCLEOTIDE SEQUENCE [LARGE SCALE GENOMIC DNA]</scope>
    <source>
        <strain evidence="5 6">KCTC 42180</strain>
    </source>
</reference>
<evidence type="ECO:0000313" key="5">
    <source>
        <dbReference type="EMBL" id="TXB62179.1"/>
    </source>
</evidence>
<dbReference type="PANTHER" id="PTHR34220:SF7">
    <property type="entry name" value="SENSOR HISTIDINE KINASE YPDA"/>
    <property type="match status" value="1"/>
</dbReference>
<evidence type="ECO:0008006" key="7">
    <source>
        <dbReference type="Google" id="ProtNLM"/>
    </source>
</evidence>
<evidence type="ECO:0000256" key="1">
    <source>
        <dbReference type="PROSITE-ProRule" id="PRU00339"/>
    </source>
</evidence>
<dbReference type="PANTHER" id="PTHR34220">
    <property type="entry name" value="SENSOR HISTIDINE KINASE YPDA"/>
    <property type="match status" value="1"/>
</dbReference>
<dbReference type="SMART" id="SM00028">
    <property type="entry name" value="TPR"/>
    <property type="match status" value="5"/>
</dbReference>
<dbReference type="OrthoDB" id="607947at2"/>
<proteinExistence type="predicted"/>
<dbReference type="EMBL" id="VOOR01000035">
    <property type="protein sequence ID" value="TXB62179.1"/>
    <property type="molecule type" value="Genomic_DNA"/>
</dbReference>
<dbReference type="InterPro" id="IPR036890">
    <property type="entry name" value="HATPase_C_sf"/>
</dbReference>
<organism evidence="5 6">
    <name type="scientific">Phaeodactylibacter luteus</name>
    <dbReference type="NCBI Taxonomy" id="1564516"/>
    <lineage>
        <taxon>Bacteria</taxon>
        <taxon>Pseudomonadati</taxon>
        <taxon>Bacteroidota</taxon>
        <taxon>Saprospiria</taxon>
        <taxon>Saprospirales</taxon>
        <taxon>Haliscomenobacteraceae</taxon>
        <taxon>Phaeodactylibacter</taxon>
    </lineage>
</organism>
<dbReference type="GO" id="GO:0016020">
    <property type="term" value="C:membrane"/>
    <property type="evidence" value="ECO:0007669"/>
    <property type="project" value="InterPro"/>
</dbReference>
<sequence length="643" mass="74301">MFYDNPNPDELQPLALEEKLKQQADSRQRLLLLDKLLSRYAYTNVKRAEELLEELGGILEGESNKDILVNYHLLASTVANQLNKYEEAQEHILQAIKLVEERGTAREQIDAYIDFVGVCINLRDMGRAIDYIQKAEALLKSFPDSRLESRLMCREGFVRLYSRDHSGAVEALLRADQLLNSFGELALKDYYFLSLIQAGLGRVYELSGEREKSAAAYGRVVAICENKALHARLSWHYVNAGNGYMSLNDQETAEAYFRRAIEISDDSSEIARAFAYSNLGYCAMEKGDYGDALSLFDRAEQTYRQREEDMAENQMKIDLWRSQIYTELKQYAKAEEALRIALQHAQAEQNPEYLATVHKSTAAYFADRGDFEKAYSHFAHYDRYREEQIANSDQDRQREIEAKYEAEKKRQEAEMLQLQATGLQLKALNAQMNPHFMYNALNSIQNYITSHDVNLATKYLAKFAQLMRQSLEYSNQEVISLEEEIQFLEQYLYINEKLRFNDRLDHEIIIDEEIEEDILGVPTMIIQPYVENAIEHGLSTRSDGMIKILFLLYDEETILCRVEDNGIGFNKARQLKLNDPRYQNHRSRGTSITEERLRILRKARGHEQSVRTIDLAEESGGKEQGTRVEILIPIREINLGKIS</sequence>
<evidence type="ECO:0000259" key="3">
    <source>
        <dbReference type="Pfam" id="PF02518"/>
    </source>
</evidence>
<dbReference type="Proteomes" id="UP000321580">
    <property type="component" value="Unassembled WGS sequence"/>
</dbReference>
<keyword evidence="6" id="KW-1185">Reference proteome</keyword>
<feature type="repeat" description="TPR" evidence="1">
    <location>
        <begin position="234"/>
        <end position="267"/>
    </location>
</feature>
<dbReference type="GO" id="GO:0000155">
    <property type="term" value="F:phosphorelay sensor kinase activity"/>
    <property type="evidence" value="ECO:0007669"/>
    <property type="project" value="InterPro"/>
</dbReference>
<dbReference type="SUPFAM" id="SSF55874">
    <property type="entry name" value="ATPase domain of HSP90 chaperone/DNA topoisomerase II/histidine kinase"/>
    <property type="match status" value="1"/>
</dbReference>
<evidence type="ECO:0000256" key="2">
    <source>
        <dbReference type="SAM" id="Coils"/>
    </source>
</evidence>